<evidence type="ECO:0000256" key="9">
    <source>
        <dbReference type="RuleBase" id="RU003640"/>
    </source>
</evidence>
<comment type="function">
    <text evidence="9">Core subunit of the mitochondrial membrane respiratory chain NADH dehydrogenase (Complex I) which catalyzes electron transfer from NADH through the respiratory chain, using ubiquinone as an electron acceptor. Essential for the catalytic activity of complex I.</text>
</comment>
<dbReference type="AlphaFoldDB" id="A0A024GW75"/>
<dbReference type="InterPro" id="IPR000440">
    <property type="entry name" value="NADH_UbQ/plastoQ_OxRdtase_su3"/>
</dbReference>
<dbReference type="PANTHER" id="PTHR11058:SF9">
    <property type="entry name" value="NADH-UBIQUINONE OXIDOREDUCTASE CHAIN 3"/>
    <property type="match status" value="1"/>
</dbReference>
<sequence>MFFLVVLFLGYFFNGVPFLLLGGVGISLLLSNLGSKVVLGDNNHLFLSEHKAYECGFEHGAGGSGFSLQFYIVGLSFLLFDLEICLFTPLVGALGLGGFSGKGGVGFLILVLFLLIYEYLSGALDW</sequence>
<keyword evidence="6 9" id="KW-1133">Transmembrane helix</keyword>
<evidence type="ECO:0000256" key="8">
    <source>
        <dbReference type="ARBA" id="ARBA00049551"/>
    </source>
</evidence>
<evidence type="ECO:0000256" key="2">
    <source>
        <dbReference type="ARBA" id="ARBA00008472"/>
    </source>
</evidence>
<dbReference type="EMBL" id="HF548552">
    <property type="protein sequence ID" value="CCO25701.1"/>
    <property type="molecule type" value="Genomic_DNA"/>
</dbReference>
<feature type="transmembrane region" description="Helical" evidence="9">
    <location>
        <begin position="70"/>
        <end position="96"/>
    </location>
</feature>
<evidence type="ECO:0000256" key="4">
    <source>
        <dbReference type="ARBA" id="ARBA00022448"/>
    </source>
</evidence>
<evidence type="ECO:0000256" key="7">
    <source>
        <dbReference type="ARBA" id="ARBA00023136"/>
    </source>
</evidence>
<dbReference type="EC" id="7.1.1.2" evidence="9"/>
<evidence type="ECO:0000256" key="1">
    <source>
        <dbReference type="ARBA" id="ARBA00004370"/>
    </source>
</evidence>
<evidence type="ECO:0000256" key="3">
    <source>
        <dbReference type="ARBA" id="ARBA00021007"/>
    </source>
</evidence>
<keyword evidence="9 10" id="KW-0496">Mitochondrion</keyword>
<comment type="subcellular location">
    <subcellularLocation>
        <location evidence="1">Membrane</location>
    </subcellularLocation>
    <subcellularLocation>
        <location evidence="9">Mitochondrion membrane</location>
        <topology evidence="9">Multi-pass membrane protein</topology>
    </subcellularLocation>
</comment>
<protein>
    <recommendedName>
        <fullName evidence="3 9">NADH-ubiquinone oxidoreductase chain 3</fullName>
        <ecNumber evidence="9">7.1.1.2</ecNumber>
    </recommendedName>
</protein>
<comment type="catalytic activity">
    <reaction evidence="8 9">
        <text>a ubiquinone + NADH + 5 H(+)(in) = a ubiquinol + NAD(+) + 4 H(+)(out)</text>
        <dbReference type="Rhea" id="RHEA:29091"/>
        <dbReference type="Rhea" id="RHEA-COMP:9565"/>
        <dbReference type="Rhea" id="RHEA-COMP:9566"/>
        <dbReference type="ChEBI" id="CHEBI:15378"/>
        <dbReference type="ChEBI" id="CHEBI:16389"/>
        <dbReference type="ChEBI" id="CHEBI:17976"/>
        <dbReference type="ChEBI" id="CHEBI:57540"/>
        <dbReference type="ChEBI" id="CHEBI:57945"/>
        <dbReference type="EC" id="7.1.1.2"/>
    </reaction>
</comment>
<keyword evidence="9" id="KW-0249">Electron transport</keyword>
<dbReference type="GO" id="GO:0008137">
    <property type="term" value="F:NADH dehydrogenase (ubiquinone) activity"/>
    <property type="evidence" value="ECO:0007669"/>
    <property type="project" value="UniProtKB-UniRule"/>
</dbReference>
<dbReference type="PANTHER" id="PTHR11058">
    <property type="entry name" value="NADH-UBIQUINONE OXIDOREDUCTASE CHAIN 3"/>
    <property type="match status" value="1"/>
</dbReference>
<comment type="similarity">
    <text evidence="2 9">Belongs to the complex I subunit 3 family.</text>
</comment>
<evidence type="ECO:0000256" key="5">
    <source>
        <dbReference type="ARBA" id="ARBA00022692"/>
    </source>
</evidence>
<keyword evidence="9" id="KW-0520">NAD</keyword>
<keyword evidence="9" id="KW-0830">Ubiquinone</keyword>
<organism evidence="10">
    <name type="scientific">Botrylloides violaceus</name>
    <name type="common">Orange cloak sea squirt</name>
    <dbReference type="NCBI Taxonomy" id="581057"/>
    <lineage>
        <taxon>Eukaryota</taxon>
        <taxon>Metazoa</taxon>
        <taxon>Chordata</taxon>
        <taxon>Tunicata</taxon>
        <taxon>Ascidiacea</taxon>
        <taxon>Stolidobranchia</taxon>
        <taxon>Styelidae</taxon>
        <taxon>Botrylloides</taxon>
    </lineage>
</organism>
<keyword evidence="5 9" id="KW-0812">Transmembrane</keyword>
<evidence type="ECO:0000313" key="10">
    <source>
        <dbReference type="EMBL" id="CCO25701.1"/>
    </source>
</evidence>
<evidence type="ECO:0000256" key="6">
    <source>
        <dbReference type="ARBA" id="ARBA00022989"/>
    </source>
</evidence>
<dbReference type="Pfam" id="PF00507">
    <property type="entry name" value="Oxidored_q4"/>
    <property type="match status" value="1"/>
</dbReference>
<proteinExistence type="inferred from homology"/>
<keyword evidence="9" id="KW-1278">Translocase</keyword>
<name>A0A024GW75_BOTVI</name>
<gene>
    <name evidence="10" type="primary">nad3</name>
</gene>
<keyword evidence="9" id="KW-0679">Respiratory chain</keyword>
<accession>A0A024GW75</accession>
<dbReference type="GO" id="GO:0031966">
    <property type="term" value="C:mitochondrial membrane"/>
    <property type="evidence" value="ECO:0007669"/>
    <property type="project" value="UniProtKB-SubCell"/>
</dbReference>
<feature type="transmembrane region" description="Helical" evidence="9">
    <location>
        <begin position="103"/>
        <end position="120"/>
    </location>
</feature>
<dbReference type="Gene3D" id="1.20.58.1610">
    <property type="entry name" value="NADH:ubiquinone/plastoquinone oxidoreductase, chain 3"/>
    <property type="match status" value="1"/>
</dbReference>
<geneLocation type="mitochondrion" evidence="10"/>
<keyword evidence="4 9" id="KW-0813">Transport</keyword>
<dbReference type="GO" id="GO:0030964">
    <property type="term" value="C:NADH dehydrogenase complex"/>
    <property type="evidence" value="ECO:0007669"/>
    <property type="project" value="TreeGrafter"/>
</dbReference>
<reference evidence="10" key="1">
    <citation type="journal article" date="2014" name="Genome Biol. Evol.">
        <title>Ascidian mitogenomics: comparison of evolutionary rates in closely related taxa provides evidence of ongoing speciation events.</title>
        <authorList>
            <person name="Griggio F."/>
            <person name="Voskoboynik A."/>
            <person name="Iannelli F."/>
            <person name="Justy F."/>
            <person name="Tilak M.K."/>
            <person name="Turon X."/>
            <person name="Pesole G."/>
            <person name="Douzery E.J."/>
            <person name="Mastrototaro F."/>
            <person name="Gissi C."/>
        </authorList>
    </citation>
    <scope>NUCLEOTIDE SEQUENCE</scope>
    <source>
        <tissue evidence="10">Colony</tissue>
    </source>
</reference>
<dbReference type="InterPro" id="IPR038430">
    <property type="entry name" value="NDAH_ubi_oxred_su3_sf"/>
</dbReference>
<keyword evidence="7 9" id="KW-0472">Membrane</keyword>